<dbReference type="PANTHER" id="PTHR33285">
    <property type="entry name" value="PHYTOSULFOKINES 3"/>
    <property type="match status" value="1"/>
</dbReference>
<dbReference type="Pfam" id="PF06404">
    <property type="entry name" value="PSK"/>
    <property type="match status" value="1"/>
</dbReference>
<feature type="region of interest" description="Disordered" evidence="10">
    <location>
        <begin position="29"/>
        <end position="55"/>
    </location>
</feature>
<keyword evidence="7 9" id="KW-0221">Differentiation</keyword>
<dbReference type="AlphaFoldDB" id="A0A8B8NEL6"/>
<keyword evidence="6 9" id="KW-0732">Signal</keyword>
<evidence type="ECO:0000256" key="2">
    <source>
        <dbReference type="ARBA" id="ARBA00010781"/>
    </source>
</evidence>
<keyword evidence="3 9" id="KW-0217">Developmental protein</keyword>
<feature type="chain" id="PRO_5034942571" description="Phytosulfokine" evidence="9">
    <location>
        <begin position="25"/>
        <end position="97"/>
    </location>
</feature>
<dbReference type="GO" id="GO:0030154">
    <property type="term" value="P:cell differentiation"/>
    <property type="evidence" value="ECO:0007669"/>
    <property type="project" value="UniProtKB-UniRule"/>
</dbReference>
<accession>A0A8B8NEL6</accession>
<feature type="signal peptide" evidence="9">
    <location>
        <begin position="1"/>
        <end position="24"/>
    </location>
</feature>
<evidence type="ECO:0000256" key="3">
    <source>
        <dbReference type="ARBA" id="ARBA00022473"/>
    </source>
</evidence>
<organism evidence="11 12">
    <name type="scientific">Rhodamnia argentea</name>
    <dbReference type="NCBI Taxonomy" id="178133"/>
    <lineage>
        <taxon>Eukaryota</taxon>
        <taxon>Viridiplantae</taxon>
        <taxon>Streptophyta</taxon>
        <taxon>Embryophyta</taxon>
        <taxon>Tracheophyta</taxon>
        <taxon>Spermatophyta</taxon>
        <taxon>Magnoliopsida</taxon>
        <taxon>eudicotyledons</taxon>
        <taxon>Gunneridae</taxon>
        <taxon>Pentapetalae</taxon>
        <taxon>rosids</taxon>
        <taxon>malvids</taxon>
        <taxon>Myrtales</taxon>
        <taxon>Myrtaceae</taxon>
        <taxon>Myrtoideae</taxon>
        <taxon>Myrteae</taxon>
        <taxon>Australasian group</taxon>
        <taxon>Rhodamnia</taxon>
    </lineage>
</organism>
<dbReference type="PANTHER" id="PTHR33285:SF22">
    <property type="entry name" value="PHYTOSULFOKINES 6-RELATED"/>
    <property type="match status" value="1"/>
</dbReference>
<comment type="function">
    <text evidence="9">Promotes plant cell differentiation, organogenesis and somatic embryogenesis as well as cell proliferation.</text>
</comment>
<keyword evidence="11" id="KW-1185">Reference proteome</keyword>
<dbReference type="OrthoDB" id="1914102at2759"/>
<evidence type="ECO:0000256" key="1">
    <source>
        <dbReference type="ARBA" id="ARBA00004613"/>
    </source>
</evidence>
<evidence type="ECO:0000313" key="11">
    <source>
        <dbReference type="Proteomes" id="UP000827889"/>
    </source>
</evidence>
<reference evidence="12" key="1">
    <citation type="submission" date="2025-08" db="UniProtKB">
        <authorList>
            <consortium name="RefSeq"/>
        </authorList>
    </citation>
    <scope>IDENTIFICATION</scope>
    <source>
        <tissue evidence="12">Leaf</tissue>
    </source>
</reference>
<dbReference type="RefSeq" id="XP_030520906.1">
    <property type="nucleotide sequence ID" value="XM_030665046.2"/>
</dbReference>
<dbReference type="GO" id="GO:0008083">
    <property type="term" value="F:growth factor activity"/>
    <property type="evidence" value="ECO:0007669"/>
    <property type="project" value="UniProtKB-UniRule"/>
</dbReference>
<evidence type="ECO:0000256" key="9">
    <source>
        <dbReference type="RuleBase" id="RU368031"/>
    </source>
</evidence>
<dbReference type="InterPro" id="IPR009438">
    <property type="entry name" value="Phytosulfokine"/>
</dbReference>
<evidence type="ECO:0000256" key="7">
    <source>
        <dbReference type="ARBA" id="ARBA00022782"/>
    </source>
</evidence>
<dbReference type="GO" id="GO:0005576">
    <property type="term" value="C:extracellular region"/>
    <property type="evidence" value="ECO:0007669"/>
    <property type="project" value="UniProtKB-SubCell"/>
</dbReference>
<keyword evidence="5 9" id="KW-0765">Sulfation</keyword>
<gene>
    <name evidence="12" type="primary">LOC115734312</name>
</gene>
<evidence type="ECO:0000256" key="6">
    <source>
        <dbReference type="ARBA" id="ARBA00022729"/>
    </source>
</evidence>
<comment type="subcellular location">
    <subcellularLocation>
        <location evidence="1 9">Secreted</location>
    </subcellularLocation>
</comment>
<dbReference type="KEGG" id="rarg:115734312"/>
<comment type="PTM">
    <text evidence="9">PSK-alpha is produced by endopeptidase digestion. PSK-beta is produced from PSK-alpha by exopeptidase digestion.</text>
</comment>
<evidence type="ECO:0000313" key="12">
    <source>
        <dbReference type="RefSeq" id="XP_030520906.1"/>
    </source>
</evidence>
<keyword evidence="4 9" id="KW-0964">Secreted</keyword>
<comment type="similarity">
    <text evidence="2 9">Belongs to the phytosulfokine family.</text>
</comment>
<dbReference type="GO" id="GO:0008283">
    <property type="term" value="P:cell population proliferation"/>
    <property type="evidence" value="ECO:0007669"/>
    <property type="project" value="UniProtKB-UniRule"/>
</dbReference>
<keyword evidence="8 9" id="KW-0339">Growth factor</keyword>
<sequence>MKFGLCSPALSIFLLFLLLSSSPAAKHAANEPGLEERGMKKIASTGGSMLEKTEGTDDLIRDLMGEETCEDGDEECLKRRFMSEAHLDYIYTQQHKH</sequence>
<evidence type="ECO:0000256" key="4">
    <source>
        <dbReference type="ARBA" id="ARBA00022525"/>
    </source>
</evidence>
<evidence type="ECO:0000256" key="5">
    <source>
        <dbReference type="ARBA" id="ARBA00022641"/>
    </source>
</evidence>
<dbReference type="Proteomes" id="UP000827889">
    <property type="component" value="Chromosome 6"/>
</dbReference>
<proteinExistence type="inferred from homology"/>
<comment type="PTM">
    <text evidence="9">Sulfation is important for activity and for the binding to a putative membrane receptor.</text>
</comment>
<dbReference type="GeneID" id="115734312"/>
<evidence type="ECO:0000256" key="8">
    <source>
        <dbReference type="ARBA" id="ARBA00023030"/>
    </source>
</evidence>
<name>A0A8B8NEL6_9MYRT</name>
<evidence type="ECO:0000256" key="10">
    <source>
        <dbReference type="SAM" id="MobiDB-lite"/>
    </source>
</evidence>
<protein>
    <recommendedName>
        <fullName evidence="9">Phytosulfokine</fullName>
    </recommendedName>
    <component>
        <recommendedName>
            <fullName evidence="9">Phytosulfokine-alpha</fullName>
            <shortName evidence="9">PSK-alpha</shortName>
            <shortName evidence="9">Phytosulfokine-a</shortName>
        </recommendedName>
    </component>
    <component>
        <recommendedName>
            <fullName evidence="9">Phytosulfokine-beta</fullName>
            <shortName evidence="9">PSK-beta</shortName>
            <shortName evidence="9">Phytosulfokine-b</shortName>
        </recommendedName>
    </component>
</protein>